<dbReference type="HAMAP" id="MF_00489">
    <property type="entry name" value="UPF0178"/>
    <property type="match status" value="1"/>
</dbReference>
<evidence type="ECO:0000313" key="3">
    <source>
        <dbReference type="EMBL" id="ARU54957.1"/>
    </source>
</evidence>
<evidence type="ECO:0000256" key="1">
    <source>
        <dbReference type="ARBA" id="ARBA00008522"/>
    </source>
</evidence>
<dbReference type="InterPro" id="IPR003791">
    <property type="entry name" value="UPF0178"/>
</dbReference>
<evidence type="ECO:0000256" key="2">
    <source>
        <dbReference type="HAMAP-Rule" id="MF_00489"/>
    </source>
</evidence>
<dbReference type="KEGG" id="ome:OLMES_0870"/>
<dbReference type="EMBL" id="CP021425">
    <property type="protein sequence ID" value="ARU54957.1"/>
    <property type="molecule type" value="Genomic_DNA"/>
</dbReference>
<dbReference type="AlphaFoldDB" id="A0A1Y0I3B8"/>
<dbReference type="NCBIfam" id="NF001095">
    <property type="entry name" value="PRK00124.1"/>
    <property type="match status" value="1"/>
</dbReference>
<comment type="similarity">
    <text evidence="1 2">Belongs to the UPF0178 family.</text>
</comment>
<dbReference type="PANTHER" id="PTHR35146:SF1">
    <property type="entry name" value="UPF0178 PROTEIN YAII"/>
    <property type="match status" value="1"/>
</dbReference>
<dbReference type="OrthoDB" id="9798918at2"/>
<evidence type="ECO:0000313" key="4">
    <source>
        <dbReference type="Proteomes" id="UP000196027"/>
    </source>
</evidence>
<dbReference type="RefSeq" id="WP_087464324.1">
    <property type="nucleotide sequence ID" value="NZ_CP021425.1"/>
</dbReference>
<accession>A0A1Y0I3B8</accession>
<sequence>MIIWVDADACPNPIKEILFRAANRMNVQLNLVANHAIRTPPSKMIKSYQVAQGFDNADNHIAEHCQAGDLIISADIPLAHAVIEKGAKVIDPRGNELTEENIKARLTMRNFMEEMRNAGMATGGPPPLSQTDRREFANALDRFLARNQ</sequence>
<gene>
    <name evidence="3" type="ORF">OLMES_0870</name>
</gene>
<dbReference type="CDD" id="cd18720">
    <property type="entry name" value="PIN_YqxD-like"/>
    <property type="match status" value="1"/>
</dbReference>
<keyword evidence="4" id="KW-1185">Reference proteome</keyword>
<dbReference type="Proteomes" id="UP000196027">
    <property type="component" value="Chromosome"/>
</dbReference>
<dbReference type="Pfam" id="PF02639">
    <property type="entry name" value="DUF188"/>
    <property type="match status" value="1"/>
</dbReference>
<dbReference type="PANTHER" id="PTHR35146">
    <property type="entry name" value="UPF0178 PROTEIN YAII"/>
    <property type="match status" value="1"/>
</dbReference>
<name>A0A1Y0I3B8_9GAMM</name>
<proteinExistence type="inferred from homology"/>
<protein>
    <recommendedName>
        <fullName evidence="2">UPF0178 protein OLMES_0870</fullName>
    </recommendedName>
</protein>
<reference evidence="3 4" key="1">
    <citation type="submission" date="2017-05" db="EMBL/GenBank/DDBJ databases">
        <title>Genomic insights into alkan degradation activity of Oleiphilus messinensis.</title>
        <authorList>
            <person name="Kozyavkin S.A."/>
            <person name="Slesarev A.I."/>
            <person name="Golyshin P.N."/>
            <person name="Korzhenkov A."/>
            <person name="Golyshina O.N."/>
            <person name="Toshchakov S.V."/>
        </authorList>
    </citation>
    <scope>NUCLEOTIDE SEQUENCE [LARGE SCALE GENOMIC DNA]</scope>
    <source>
        <strain evidence="3 4">ME102</strain>
    </source>
</reference>
<organism evidence="3 4">
    <name type="scientific">Oleiphilus messinensis</name>
    <dbReference type="NCBI Taxonomy" id="141451"/>
    <lineage>
        <taxon>Bacteria</taxon>
        <taxon>Pseudomonadati</taxon>
        <taxon>Pseudomonadota</taxon>
        <taxon>Gammaproteobacteria</taxon>
        <taxon>Oceanospirillales</taxon>
        <taxon>Oleiphilaceae</taxon>
        <taxon>Oleiphilus</taxon>
    </lineage>
</organism>